<evidence type="ECO:0000313" key="5">
    <source>
        <dbReference type="EMBL" id="MDD9205518.1"/>
    </source>
</evidence>
<protein>
    <submittedName>
        <fullName evidence="5">Phosphoenolpyruvate-utilizing N-terminal domain-containing protein</fullName>
    </submittedName>
</protein>
<sequence>MSTDEATSEDRAVLRGLGVSPGRAAGRVARMADPIAAPARETLGAGADVESEADRVAAAAQRVAAELTAAAEGAGDEGREVLETTAQMATDPTLVKTA</sequence>
<organism evidence="5 6">
    <name type="scientific">Georgenia halotolerans</name>
    <dbReference type="NCBI Taxonomy" id="3028317"/>
    <lineage>
        <taxon>Bacteria</taxon>
        <taxon>Bacillati</taxon>
        <taxon>Actinomycetota</taxon>
        <taxon>Actinomycetes</taxon>
        <taxon>Micrococcales</taxon>
        <taxon>Bogoriellaceae</taxon>
        <taxon>Georgenia</taxon>
    </lineage>
</organism>
<keyword evidence="6" id="KW-1185">Reference proteome</keyword>
<evidence type="ECO:0000256" key="2">
    <source>
        <dbReference type="ARBA" id="ARBA00022679"/>
    </source>
</evidence>
<name>A0ABT5TTY0_9MICO</name>
<proteinExistence type="inferred from homology"/>
<feature type="region of interest" description="Disordered" evidence="3">
    <location>
        <begin position="70"/>
        <end position="98"/>
    </location>
</feature>
<evidence type="ECO:0000259" key="4">
    <source>
        <dbReference type="Pfam" id="PF05524"/>
    </source>
</evidence>
<evidence type="ECO:0000256" key="3">
    <source>
        <dbReference type="SAM" id="MobiDB-lite"/>
    </source>
</evidence>
<dbReference type="InterPro" id="IPR008731">
    <property type="entry name" value="PTS_EIN"/>
</dbReference>
<reference evidence="5" key="1">
    <citation type="submission" date="2023-02" db="EMBL/GenBank/DDBJ databases">
        <title>Georgenia sp.10Sc9-8, isolated from a soil sample collected from the Taklamakan desert.</title>
        <authorList>
            <person name="Liu S."/>
        </authorList>
    </citation>
    <scope>NUCLEOTIDE SEQUENCE</scope>
    <source>
        <strain evidence="5">10Sc9-8</strain>
    </source>
</reference>
<dbReference type="Gene3D" id="1.10.274.10">
    <property type="entry name" value="PtsI, HPr-binding domain"/>
    <property type="match status" value="1"/>
</dbReference>
<feature type="non-terminal residue" evidence="5">
    <location>
        <position position="98"/>
    </location>
</feature>
<evidence type="ECO:0000313" key="6">
    <source>
        <dbReference type="Proteomes" id="UP001165561"/>
    </source>
</evidence>
<dbReference type="EMBL" id="JARACI010000530">
    <property type="protein sequence ID" value="MDD9205518.1"/>
    <property type="molecule type" value="Genomic_DNA"/>
</dbReference>
<dbReference type="Proteomes" id="UP001165561">
    <property type="component" value="Unassembled WGS sequence"/>
</dbReference>
<comment type="similarity">
    <text evidence="1">Belongs to the PEP-utilizing enzyme family.</text>
</comment>
<dbReference type="InterPro" id="IPR036618">
    <property type="entry name" value="PtsI_HPr-bd_sf"/>
</dbReference>
<comment type="caution">
    <text evidence="5">The sequence shown here is derived from an EMBL/GenBank/DDBJ whole genome shotgun (WGS) entry which is preliminary data.</text>
</comment>
<keyword evidence="2" id="KW-0808">Transferase</keyword>
<evidence type="ECO:0000256" key="1">
    <source>
        <dbReference type="ARBA" id="ARBA00007837"/>
    </source>
</evidence>
<gene>
    <name evidence="5" type="ORF">PU560_03420</name>
</gene>
<feature type="domain" description="Phosphotransferase system enzyme I N-terminal" evidence="4">
    <location>
        <begin position="15"/>
        <end position="97"/>
    </location>
</feature>
<accession>A0ABT5TTY0</accession>
<dbReference type="Pfam" id="PF05524">
    <property type="entry name" value="PEP-utilisers_N"/>
    <property type="match status" value="1"/>
</dbReference>
<dbReference type="SUPFAM" id="SSF47831">
    <property type="entry name" value="Enzyme I of the PEP:sugar phosphotransferase system HPr-binding (sub)domain"/>
    <property type="match status" value="1"/>
</dbReference>